<comment type="similarity">
    <text evidence="4">Belongs to the alanine racemase family.</text>
</comment>
<feature type="binding site" evidence="4 6">
    <location>
        <position position="328"/>
    </location>
    <ligand>
        <name>substrate</name>
    </ligand>
</feature>
<dbReference type="InterPro" id="IPR001608">
    <property type="entry name" value="Ala_racemase_N"/>
</dbReference>
<dbReference type="Gene3D" id="2.40.37.10">
    <property type="entry name" value="Lyase, Ornithine Decarboxylase, Chain A, domain 1"/>
    <property type="match status" value="1"/>
</dbReference>
<dbReference type="UniPathway" id="UPA00042">
    <property type="reaction ID" value="UER00497"/>
</dbReference>
<gene>
    <name evidence="8" type="ORF">A2738_01290</name>
</gene>
<dbReference type="PRINTS" id="PR00992">
    <property type="entry name" value="ALARACEMASE"/>
</dbReference>
<feature type="binding site" evidence="4 6">
    <location>
        <position position="144"/>
    </location>
    <ligand>
        <name>substrate</name>
    </ligand>
</feature>
<dbReference type="InterPro" id="IPR020622">
    <property type="entry name" value="Ala_racemase_pyridoxalP-BS"/>
</dbReference>
<comment type="caution">
    <text evidence="8">The sequence shown here is derived from an EMBL/GenBank/DDBJ whole genome shotgun (WGS) entry which is preliminary data.</text>
</comment>
<dbReference type="GO" id="GO:0008784">
    <property type="term" value="F:alanine racemase activity"/>
    <property type="evidence" value="ECO:0007669"/>
    <property type="project" value="UniProtKB-UniRule"/>
</dbReference>
<feature type="active site" description="Proton acceptor; specific for D-alanine" evidence="4">
    <location>
        <position position="48"/>
    </location>
</feature>
<organism evidence="8 9">
    <name type="scientific">Candidatus Nomurabacteria bacterium RIFCSPHIGHO2_01_FULL_42_15</name>
    <dbReference type="NCBI Taxonomy" id="1801742"/>
    <lineage>
        <taxon>Bacteria</taxon>
        <taxon>Candidatus Nomuraibacteriota</taxon>
    </lineage>
</organism>
<reference evidence="8 9" key="1">
    <citation type="journal article" date="2016" name="Nat. Commun.">
        <title>Thousands of microbial genomes shed light on interconnected biogeochemical processes in an aquifer system.</title>
        <authorList>
            <person name="Anantharaman K."/>
            <person name="Brown C.T."/>
            <person name="Hug L.A."/>
            <person name="Sharon I."/>
            <person name="Castelle C.J."/>
            <person name="Probst A.J."/>
            <person name="Thomas B.C."/>
            <person name="Singh A."/>
            <person name="Wilkins M.J."/>
            <person name="Karaoz U."/>
            <person name="Brodie E.L."/>
            <person name="Williams K.H."/>
            <person name="Hubbard S.S."/>
            <person name="Banfield J.F."/>
        </authorList>
    </citation>
    <scope>NUCLEOTIDE SEQUENCE [LARGE SCALE GENOMIC DNA]</scope>
</reference>
<dbReference type="PANTHER" id="PTHR30511:SF0">
    <property type="entry name" value="ALANINE RACEMASE, CATABOLIC-RELATED"/>
    <property type="match status" value="1"/>
</dbReference>
<dbReference type="Gene3D" id="3.20.20.10">
    <property type="entry name" value="Alanine racemase"/>
    <property type="match status" value="1"/>
</dbReference>
<sequence>MQDIKKKLPLSYIELSKNNLIRNIKQFRNLVKKPARRGGGTKLSVAIKGNAYGHGQNEIAKILEPHVNYFQLNSVEELELLQKVSKKKTLVLGYVENSDLSRAIKLGCILTVFSLGQLKELNKVSKKLNKIQEIHIPIDAYLGREGFLWSELPSLFSEIKKCNNIKVSGIYAHFANIEDTSSFSHAQKQINEYKKALELANKFGFKNIETHISATSGLLVYEKGLGINSIIRLGLGVYGMWPSENIKNIYRNRIELKPVLSWKTKMAQVKTLPKGHSIGYGLTYTTKKKTKIAIIPQGYADGFDRGFSNNGEVLIGGTRCKVIGRISMNMFAVDVSHLSGVKVEDEVVIIGNQGNEEITAEDLAKKLDTINYEITTRISSLLPRVIV</sequence>
<dbReference type="Pfam" id="PF00842">
    <property type="entry name" value="Ala_racemase_C"/>
    <property type="match status" value="1"/>
</dbReference>
<name>A0A1F6VFR7_9BACT</name>
<dbReference type="InterPro" id="IPR000821">
    <property type="entry name" value="Ala_racemase"/>
</dbReference>
<dbReference type="PANTHER" id="PTHR30511">
    <property type="entry name" value="ALANINE RACEMASE"/>
    <property type="match status" value="1"/>
</dbReference>
<comment type="function">
    <text evidence="4">Catalyzes the interconversion of L-alanine and D-alanine. May also act on other amino acids.</text>
</comment>
<dbReference type="AlphaFoldDB" id="A0A1F6VFR7"/>
<evidence type="ECO:0000259" key="7">
    <source>
        <dbReference type="SMART" id="SM01005"/>
    </source>
</evidence>
<keyword evidence="2 4" id="KW-0663">Pyridoxal phosphate</keyword>
<comment type="cofactor">
    <cofactor evidence="1 4 5">
        <name>pyridoxal 5'-phosphate</name>
        <dbReference type="ChEBI" id="CHEBI:597326"/>
    </cofactor>
</comment>
<feature type="modified residue" description="N6-(pyridoxal phosphate)lysine" evidence="4 5">
    <location>
        <position position="48"/>
    </location>
</feature>
<evidence type="ECO:0000256" key="6">
    <source>
        <dbReference type="PIRSR" id="PIRSR600821-52"/>
    </source>
</evidence>
<dbReference type="NCBIfam" id="TIGR00492">
    <property type="entry name" value="alr"/>
    <property type="match status" value="1"/>
</dbReference>
<evidence type="ECO:0000313" key="9">
    <source>
        <dbReference type="Proteomes" id="UP000178235"/>
    </source>
</evidence>
<evidence type="ECO:0000256" key="4">
    <source>
        <dbReference type="HAMAP-Rule" id="MF_01201"/>
    </source>
</evidence>
<evidence type="ECO:0000256" key="5">
    <source>
        <dbReference type="PIRSR" id="PIRSR600821-50"/>
    </source>
</evidence>
<dbReference type="GO" id="GO:0030632">
    <property type="term" value="P:D-alanine biosynthetic process"/>
    <property type="evidence" value="ECO:0007669"/>
    <property type="project" value="UniProtKB-UniRule"/>
</dbReference>
<dbReference type="Pfam" id="PF01168">
    <property type="entry name" value="Ala_racemase_N"/>
    <property type="match status" value="1"/>
</dbReference>
<evidence type="ECO:0000313" key="8">
    <source>
        <dbReference type="EMBL" id="OGI68501.1"/>
    </source>
</evidence>
<comment type="catalytic activity">
    <reaction evidence="4">
        <text>L-alanine = D-alanine</text>
        <dbReference type="Rhea" id="RHEA:20249"/>
        <dbReference type="ChEBI" id="CHEBI:57416"/>
        <dbReference type="ChEBI" id="CHEBI:57972"/>
        <dbReference type="EC" id="5.1.1.1"/>
    </reaction>
</comment>
<dbReference type="SUPFAM" id="SSF51419">
    <property type="entry name" value="PLP-binding barrel"/>
    <property type="match status" value="1"/>
</dbReference>
<dbReference type="InterPro" id="IPR011079">
    <property type="entry name" value="Ala_racemase_C"/>
</dbReference>
<feature type="active site" description="Proton acceptor; specific for L-alanine" evidence="4">
    <location>
        <position position="280"/>
    </location>
</feature>
<protein>
    <recommendedName>
        <fullName evidence="4">Alanine racemase</fullName>
        <ecNumber evidence="4">5.1.1.1</ecNumber>
    </recommendedName>
</protein>
<dbReference type="SMART" id="SM01005">
    <property type="entry name" value="Ala_racemase_C"/>
    <property type="match status" value="1"/>
</dbReference>
<keyword evidence="3 4" id="KW-0413">Isomerase</keyword>
<comment type="pathway">
    <text evidence="4">Amino-acid biosynthesis; D-alanine biosynthesis; D-alanine from L-alanine: step 1/1.</text>
</comment>
<evidence type="ECO:0000256" key="2">
    <source>
        <dbReference type="ARBA" id="ARBA00022898"/>
    </source>
</evidence>
<dbReference type="GO" id="GO:0005829">
    <property type="term" value="C:cytosol"/>
    <property type="evidence" value="ECO:0007669"/>
    <property type="project" value="TreeGrafter"/>
</dbReference>
<dbReference type="Proteomes" id="UP000178235">
    <property type="component" value="Unassembled WGS sequence"/>
</dbReference>
<dbReference type="GO" id="GO:0030170">
    <property type="term" value="F:pyridoxal phosphate binding"/>
    <property type="evidence" value="ECO:0007669"/>
    <property type="project" value="UniProtKB-UniRule"/>
</dbReference>
<accession>A0A1F6VFR7</accession>
<evidence type="ECO:0000256" key="3">
    <source>
        <dbReference type="ARBA" id="ARBA00023235"/>
    </source>
</evidence>
<dbReference type="PROSITE" id="PS00395">
    <property type="entry name" value="ALANINE_RACEMASE"/>
    <property type="match status" value="1"/>
</dbReference>
<dbReference type="InterPro" id="IPR009006">
    <property type="entry name" value="Ala_racemase/Decarboxylase_C"/>
</dbReference>
<dbReference type="EMBL" id="MFTS01000003">
    <property type="protein sequence ID" value="OGI68501.1"/>
    <property type="molecule type" value="Genomic_DNA"/>
</dbReference>
<dbReference type="HAMAP" id="MF_01201">
    <property type="entry name" value="Ala_racemase"/>
    <property type="match status" value="1"/>
</dbReference>
<proteinExistence type="inferred from homology"/>
<feature type="domain" description="Alanine racemase C-terminal" evidence="7">
    <location>
        <begin position="259"/>
        <end position="387"/>
    </location>
</feature>
<dbReference type="CDD" id="cd00430">
    <property type="entry name" value="PLPDE_III_AR"/>
    <property type="match status" value="1"/>
</dbReference>
<dbReference type="InterPro" id="IPR029066">
    <property type="entry name" value="PLP-binding_barrel"/>
</dbReference>
<dbReference type="SUPFAM" id="SSF50621">
    <property type="entry name" value="Alanine racemase C-terminal domain-like"/>
    <property type="match status" value="1"/>
</dbReference>
<evidence type="ECO:0000256" key="1">
    <source>
        <dbReference type="ARBA" id="ARBA00001933"/>
    </source>
</evidence>
<dbReference type="EC" id="5.1.1.1" evidence="4"/>